<dbReference type="RefSeq" id="WP_015882611.1">
    <property type="nucleotide sequence ID" value="NC_012669.1"/>
</dbReference>
<sequence length="228" mass="24609">MNRRPAAQAFLGVVIVLIGVLALLSQLDVVTIDLGDLISTWWPLVIVGIGLVALVTVPRAWVGPTIIIAVGAFLLLMTTDVVDVDFWQLAWPVAIILVGVALLTRLGTQEDHADTVNSTVMWWGSQRRTRSQTFRGGSLTAIMGGIDVDLRDAAIVSDAEISVFVMWGGVDITVPPTWRVRLSGLPLLGGWDDKTTPPVDPHAPELRIHITSVMGGVDVENKLPRSLV</sequence>
<evidence type="ECO:0000256" key="1">
    <source>
        <dbReference type="SAM" id="Phobius"/>
    </source>
</evidence>
<evidence type="ECO:0000313" key="3">
    <source>
        <dbReference type="EMBL" id="ACQ80371.1"/>
    </source>
</evidence>
<dbReference type="PANTHER" id="PTHR40763:SF5">
    <property type="entry name" value="MEMBRANE PROTEIN"/>
    <property type="match status" value="1"/>
</dbReference>
<proteinExistence type="predicted"/>
<dbReference type="Pfam" id="PF22570">
    <property type="entry name" value="LiaF-TM"/>
    <property type="match status" value="1"/>
</dbReference>
<evidence type="ECO:0000313" key="4">
    <source>
        <dbReference type="Proteomes" id="UP000007962"/>
    </source>
</evidence>
<dbReference type="STRING" id="471853.Bcav_2118"/>
<feature type="transmembrane region" description="Helical" evidence="1">
    <location>
        <begin position="61"/>
        <end position="82"/>
    </location>
</feature>
<dbReference type="eggNOG" id="COG4758">
    <property type="taxonomic scope" value="Bacteria"/>
</dbReference>
<keyword evidence="1" id="KW-0472">Membrane</keyword>
<protein>
    <recommendedName>
        <fullName evidence="2">LiaF transmembrane domain-containing protein</fullName>
    </recommendedName>
</protein>
<feature type="transmembrane region" description="Helical" evidence="1">
    <location>
        <begin position="89"/>
        <end position="108"/>
    </location>
</feature>
<keyword evidence="4" id="KW-1185">Reference proteome</keyword>
<dbReference type="Proteomes" id="UP000007962">
    <property type="component" value="Chromosome"/>
</dbReference>
<keyword evidence="1" id="KW-1133">Transmembrane helix</keyword>
<dbReference type="HOGENOM" id="CLU_075538_1_0_11"/>
<reference evidence="3 4" key="1">
    <citation type="journal article" date="2009" name="Stand. Genomic Sci.">
        <title>Complete genome sequence of Beutenbergia cavernae type strain (HKI 0122).</title>
        <authorList>
            <person name="Land M."/>
            <person name="Pukall R."/>
            <person name="Abt B."/>
            <person name="Goker M."/>
            <person name="Rohde M."/>
            <person name="Glavina Del Rio T."/>
            <person name="Tice H."/>
            <person name="Copeland A."/>
            <person name="Cheng J.F."/>
            <person name="Lucas S."/>
            <person name="Chen F."/>
            <person name="Nolan M."/>
            <person name="Bruce D."/>
            <person name="Goodwin L."/>
            <person name="Pitluck S."/>
            <person name="Ivanova N."/>
            <person name="Mavromatis K."/>
            <person name="Ovchinnikova G."/>
            <person name="Pati A."/>
            <person name="Chen A."/>
            <person name="Palaniappan K."/>
            <person name="Hauser L."/>
            <person name="Chang Y.J."/>
            <person name="Jefferies C.C."/>
            <person name="Saunders E."/>
            <person name="Brettin T."/>
            <person name="Detter J.C."/>
            <person name="Han C."/>
            <person name="Chain P."/>
            <person name="Bristow J."/>
            <person name="Eisen J.A."/>
            <person name="Markowitz V."/>
            <person name="Hugenholtz P."/>
            <person name="Kyrpides N.C."/>
            <person name="Klenk H.P."/>
            <person name="Lapidus A."/>
        </authorList>
    </citation>
    <scope>NUCLEOTIDE SEQUENCE [LARGE SCALE GENOMIC DNA]</scope>
    <source>
        <strain evidence="4">ATCC BAA-8 / DSM 12333 / NBRC 16432</strain>
    </source>
</reference>
<accession>C5C6G5</accession>
<dbReference type="KEGG" id="bcv:Bcav_2118"/>
<name>C5C6G5_BEUC1</name>
<gene>
    <name evidence="3" type="ordered locus">Bcav_2118</name>
</gene>
<dbReference type="InterPro" id="IPR054331">
    <property type="entry name" value="LiaF_TM"/>
</dbReference>
<organism evidence="3 4">
    <name type="scientific">Beutenbergia cavernae (strain ATCC BAA-8 / DSM 12333 / CCUG 43141 / JCM 11478 / NBRC 16432 / NCIMB 13614 / HKI 0122)</name>
    <dbReference type="NCBI Taxonomy" id="471853"/>
    <lineage>
        <taxon>Bacteria</taxon>
        <taxon>Bacillati</taxon>
        <taxon>Actinomycetota</taxon>
        <taxon>Actinomycetes</taxon>
        <taxon>Micrococcales</taxon>
        <taxon>Beutenbergiaceae</taxon>
        <taxon>Beutenbergia</taxon>
    </lineage>
</organism>
<dbReference type="AlphaFoldDB" id="C5C6G5"/>
<dbReference type="OrthoDB" id="3636235at2"/>
<keyword evidence="1" id="KW-0812">Transmembrane</keyword>
<dbReference type="EMBL" id="CP001618">
    <property type="protein sequence ID" value="ACQ80371.1"/>
    <property type="molecule type" value="Genomic_DNA"/>
</dbReference>
<feature type="transmembrane region" description="Helical" evidence="1">
    <location>
        <begin position="6"/>
        <end position="25"/>
    </location>
</feature>
<feature type="domain" description="LiaF transmembrane" evidence="2">
    <location>
        <begin position="10"/>
        <end position="106"/>
    </location>
</feature>
<feature type="transmembrane region" description="Helical" evidence="1">
    <location>
        <begin position="37"/>
        <end position="55"/>
    </location>
</feature>
<dbReference type="PANTHER" id="PTHR40763">
    <property type="entry name" value="MEMBRANE PROTEIN-RELATED"/>
    <property type="match status" value="1"/>
</dbReference>
<evidence type="ECO:0000259" key="2">
    <source>
        <dbReference type="Pfam" id="PF22570"/>
    </source>
</evidence>